<feature type="compositionally biased region" description="Polar residues" evidence="1">
    <location>
        <begin position="34"/>
        <end position="51"/>
    </location>
</feature>
<feature type="signal peptide" evidence="2">
    <location>
        <begin position="1"/>
        <end position="28"/>
    </location>
</feature>
<evidence type="ECO:0008006" key="7">
    <source>
        <dbReference type="Google" id="ProtNLM"/>
    </source>
</evidence>
<feature type="region of interest" description="Disordered" evidence="1">
    <location>
        <begin position="33"/>
        <end position="54"/>
    </location>
</feature>
<evidence type="ECO:0000313" key="6">
    <source>
        <dbReference type="Proteomes" id="UP000784700"/>
    </source>
</evidence>
<organism evidence="4 6">
    <name type="scientific">Apilactobacillus micheneri</name>
    <dbReference type="NCBI Taxonomy" id="1899430"/>
    <lineage>
        <taxon>Bacteria</taxon>
        <taxon>Bacillati</taxon>
        <taxon>Bacillota</taxon>
        <taxon>Bacilli</taxon>
        <taxon>Lactobacillales</taxon>
        <taxon>Lactobacillaceae</taxon>
        <taxon>Apilactobacillus</taxon>
    </lineage>
</organism>
<feature type="chain" id="PRO_5040434331" description="WxL domain-containing protein" evidence="2">
    <location>
        <begin position="29"/>
        <end position="197"/>
    </location>
</feature>
<accession>A0A9Q8MTD4</accession>
<dbReference type="Proteomes" id="UP000777560">
    <property type="component" value="Unassembled WGS sequence"/>
</dbReference>
<reference evidence="4 5" key="1">
    <citation type="submission" date="2018-08" db="EMBL/GenBank/DDBJ databases">
        <title>Comparative genomics of wild bee and flower associated Lactobacillus reveals potential adaptation to the bee host.</title>
        <authorList>
            <person name="Vuong H.Q."/>
            <person name="Mcfrederick Q.S."/>
        </authorList>
    </citation>
    <scope>NUCLEOTIDE SEQUENCE</scope>
    <source>
        <strain evidence="3 5">HV_13</strain>
        <strain evidence="4">HV_63</strain>
    </source>
</reference>
<dbReference type="AlphaFoldDB" id="A0A9Q8MTD4"/>
<dbReference type="RefSeq" id="WP_105964242.1">
    <property type="nucleotide sequence ID" value="NZ_POSO01000002.1"/>
</dbReference>
<proteinExistence type="predicted"/>
<comment type="caution">
    <text evidence="4">The sequence shown here is derived from an EMBL/GenBank/DDBJ whole genome shotgun (WGS) entry which is preliminary data.</text>
</comment>
<evidence type="ECO:0000313" key="4">
    <source>
        <dbReference type="EMBL" id="TPR43120.1"/>
    </source>
</evidence>
<evidence type="ECO:0000313" key="5">
    <source>
        <dbReference type="Proteomes" id="UP000777560"/>
    </source>
</evidence>
<keyword evidence="2" id="KW-0732">Signal</keyword>
<dbReference type="Proteomes" id="UP000784700">
    <property type="component" value="Unassembled WGS sequence"/>
</dbReference>
<evidence type="ECO:0000313" key="3">
    <source>
        <dbReference type="EMBL" id="TPR26291.1"/>
    </source>
</evidence>
<sequence>MKINKLINVSLVSLCALGLAMLGFNTHADDKNPVVNNHPSDDIQNTSTTGPLSMKSVNGIHPGNLDIRQDGNVNAPVSISSGDVTANFDNFTGTDQFKNWSLSVSGEPLTNSTNGKKANAVINLGDKIVTLDGKQNGTQLFNNTGIAEGKGTSLKIATNPTMHVTDKSLPQAPNTTNTYSTTLNWNLGAATPSNPGK</sequence>
<dbReference type="GeneID" id="58108315"/>
<protein>
    <recommendedName>
        <fullName evidence="7">WxL domain-containing protein</fullName>
    </recommendedName>
</protein>
<dbReference type="EMBL" id="QUAV01000001">
    <property type="protein sequence ID" value="TPR26291.1"/>
    <property type="molecule type" value="Genomic_DNA"/>
</dbReference>
<gene>
    <name evidence="3" type="ORF">DY114_00935</name>
    <name evidence="4" type="ORF">DY130_06460</name>
</gene>
<evidence type="ECO:0000256" key="2">
    <source>
        <dbReference type="SAM" id="SignalP"/>
    </source>
</evidence>
<keyword evidence="5" id="KW-1185">Reference proteome</keyword>
<evidence type="ECO:0000256" key="1">
    <source>
        <dbReference type="SAM" id="MobiDB-lite"/>
    </source>
</evidence>
<name>A0A9Q8MTD4_9LACO</name>
<dbReference type="EMBL" id="QUBG01000007">
    <property type="protein sequence ID" value="TPR43120.1"/>
    <property type="molecule type" value="Genomic_DNA"/>
</dbReference>